<keyword evidence="2" id="KW-1185">Reference proteome</keyword>
<comment type="caution">
    <text evidence="1">The sequence shown here is derived from an EMBL/GenBank/DDBJ whole genome shotgun (WGS) entry which is preliminary data.</text>
</comment>
<proteinExistence type="predicted"/>
<protein>
    <submittedName>
        <fullName evidence="1">Uncharacterized protein</fullName>
    </submittedName>
</protein>
<reference evidence="1" key="1">
    <citation type="submission" date="2021-01" db="EMBL/GenBank/DDBJ databases">
        <authorList>
            <consortium name="Genoscope - CEA"/>
            <person name="William W."/>
        </authorList>
    </citation>
    <scope>NUCLEOTIDE SEQUENCE</scope>
</reference>
<evidence type="ECO:0000313" key="2">
    <source>
        <dbReference type="Proteomes" id="UP000688137"/>
    </source>
</evidence>
<dbReference type="OMA" id="SNPIYDM"/>
<dbReference type="EMBL" id="CAJJDM010000004">
    <property type="protein sequence ID" value="CAD8044855.1"/>
    <property type="molecule type" value="Genomic_DNA"/>
</dbReference>
<dbReference type="Proteomes" id="UP000688137">
    <property type="component" value="Unassembled WGS sequence"/>
</dbReference>
<accession>A0A8S1JS42</accession>
<dbReference type="AlphaFoldDB" id="A0A8S1JS42"/>
<organism evidence="1 2">
    <name type="scientific">Paramecium primaurelia</name>
    <dbReference type="NCBI Taxonomy" id="5886"/>
    <lineage>
        <taxon>Eukaryota</taxon>
        <taxon>Sar</taxon>
        <taxon>Alveolata</taxon>
        <taxon>Ciliophora</taxon>
        <taxon>Intramacronucleata</taxon>
        <taxon>Oligohymenophorea</taxon>
        <taxon>Peniculida</taxon>
        <taxon>Parameciidae</taxon>
        <taxon>Paramecium</taxon>
    </lineage>
</organism>
<sequence>MFPKLSNPIYDMDLTEKNKYQKDLMFLDLQGLKIQRPAQPLFNQQITDKNQQKNDPSILRLKHERFYNSSVPSLPPLYIIRPIRKDGNGRGYIKAQFIKNQFENYEKLFQS</sequence>
<evidence type="ECO:0000313" key="1">
    <source>
        <dbReference type="EMBL" id="CAD8044855.1"/>
    </source>
</evidence>
<gene>
    <name evidence="1" type="ORF">PPRIM_AZ9-3.1.T0080424</name>
</gene>
<name>A0A8S1JS42_PARPR</name>